<evidence type="ECO:0000256" key="1">
    <source>
        <dbReference type="ARBA" id="ARBA00004651"/>
    </source>
</evidence>
<dbReference type="NCBIfam" id="TIGR01065">
    <property type="entry name" value="hlyIII"/>
    <property type="match status" value="1"/>
</dbReference>
<comment type="subcellular location">
    <subcellularLocation>
        <location evidence="1">Cell membrane</location>
        <topology evidence="1">Multi-pass membrane protein</topology>
    </subcellularLocation>
</comment>
<dbReference type="Pfam" id="PF03006">
    <property type="entry name" value="HlyIII"/>
    <property type="match status" value="1"/>
</dbReference>
<keyword evidence="4" id="KW-0812">Transmembrane</keyword>
<dbReference type="AlphaFoldDB" id="A0A7I7YQC5"/>
<organism evidence="7 8">
    <name type="scientific">Mycobacterium parmense</name>
    <dbReference type="NCBI Taxonomy" id="185642"/>
    <lineage>
        <taxon>Bacteria</taxon>
        <taxon>Bacillati</taxon>
        <taxon>Actinomycetota</taxon>
        <taxon>Actinomycetes</taxon>
        <taxon>Mycobacteriales</taxon>
        <taxon>Mycobacteriaceae</taxon>
        <taxon>Mycobacterium</taxon>
        <taxon>Mycobacterium simiae complex</taxon>
    </lineage>
</organism>
<dbReference type="InterPro" id="IPR004254">
    <property type="entry name" value="AdipoR/HlyIII-related"/>
</dbReference>
<protein>
    <submittedName>
        <fullName evidence="7">UPF0073 membrane protein</fullName>
    </submittedName>
</protein>
<dbReference type="InterPro" id="IPR005744">
    <property type="entry name" value="Hy-lIII"/>
</dbReference>
<keyword evidence="3" id="KW-1003">Cell membrane</keyword>
<reference evidence="7 8" key="1">
    <citation type="journal article" date="2019" name="Emerg. Microbes Infect.">
        <title>Comprehensive subspecies identification of 175 nontuberculous mycobacteria species based on 7547 genomic profiles.</title>
        <authorList>
            <person name="Matsumoto Y."/>
            <person name="Kinjo T."/>
            <person name="Motooka D."/>
            <person name="Nabeya D."/>
            <person name="Jung N."/>
            <person name="Uechi K."/>
            <person name="Horii T."/>
            <person name="Iida T."/>
            <person name="Fujita J."/>
            <person name="Nakamura S."/>
        </authorList>
    </citation>
    <scope>NUCLEOTIDE SEQUENCE [LARGE SCALE GENOMIC DNA]</scope>
    <source>
        <strain evidence="7 8">JCM 14742</strain>
    </source>
</reference>
<evidence type="ECO:0000313" key="7">
    <source>
        <dbReference type="EMBL" id="BBZ43960.1"/>
    </source>
</evidence>
<name>A0A7I7YQC5_9MYCO</name>
<dbReference type="Proteomes" id="UP000467105">
    <property type="component" value="Chromosome"/>
</dbReference>
<dbReference type="PANTHER" id="PTHR20855">
    <property type="entry name" value="ADIPOR/PROGESTIN RECEPTOR-RELATED"/>
    <property type="match status" value="1"/>
</dbReference>
<keyword evidence="6" id="KW-0472">Membrane</keyword>
<evidence type="ECO:0000256" key="6">
    <source>
        <dbReference type="ARBA" id="ARBA00023136"/>
    </source>
</evidence>
<evidence type="ECO:0000256" key="3">
    <source>
        <dbReference type="ARBA" id="ARBA00022475"/>
    </source>
</evidence>
<comment type="similarity">
    <text evidence="2">Belongs to the UPF0073 (Hly-III) family.</text>
</comment>
<evidence type="ECO:0000313" key="8">
    <source>
        <dbReference type="Proteomes" id="UP000467105"/>
    </source>
</evidence>
<evidence type="ECO:0000256" key="2">
    <source>
        <dbReference type="ARBA" id="ARBA00008488"/>
    </source>
</evidence>
<dbReference type="GO" id="GO:0140911">
    <property type="term" value="F:pore-forming activity"/>
    <property type="evidence" value="ECO:0007669"/>
    <property type="project" value="InterPro"/>
</dbReference>
<dbReference type="EMBL" id="AP022614">
    <property type="protein sequence ID" value="BBZ43960.1"/>
    <property type="molecule type" value="Genomic_DNA"/>
</dbReference>
<evidence type="ECO:0000256" key="4">
    <source>
        <dbReference type="ARBA" id="ARBA00022692"/>
    </source>
</evidence>
<sequence>MTEVTEPVGDSRSPTPAAVVVEEFAERLVENVAKVFASPRARGWIHLYSAGVAVVAGVALVAAAWSTRSASAGLATLVYAVGAVTMFSVSAAYHRIRWRSDRARRWMMRADHSIIFVFIAATFTPFAMVAMPHQTGVLVLCIAWGGALAGVALKLSWPDSPRWVGVPPYLLIGWVAVAFARTLLDGAGVTATVLLVVGGVLYNVGAVMYALKWPDPWPTTFGYHEFFHACTVLAATCHYLAVWLAVI</sequence>
<evidence type="ECO:0000256" key="5">
    <source>
        <dbReference type="ARBA" id="ARBA00022989"/>
    </source>
</evidence>
<proteinExistence type="inferred from homology"/>
<dbReference type="PANTHER" id="PTHR20855:SF3">
    <property type="entry name" value="LD03007P"/>
    <property type="match status" value="1"/>
</dbReference>
<dbReference type="GO" id="GO:0005886">
    <property type="term" value="C:plasma membrane"/>
    <property type="evidence" value="ECO:0007669"/>
    <property type="project" value="UniProtKB-SubCell"/>
</dbReference>
<keyword evidence="5" id="KW-1133">Transmembrane helix</keyword>
<dbReference type="RefSeq" id="WP_085271255.1">
    <property type="nucleotide sequence ID" value="NZ_AP022614.1"/>
</dbReference>
<accession>A0A7I7YQC5</accession>
<dbReference type="OrthoDB" id="9813689at2"/>
<keyword evidence="8" id="KW-1185">Reference proteome</keyword>
<gene>
    <name evidence="7" type="ORF">MPRM_12410</name>
</gene>